<dbReference type="GO" id="GO:0007142">
    <property type="term" value="P:male meiosis II"/>
    <property type="evidence" value="ECO:0007669"/>
    <property type="project" value="InterPro"/>
</dbReference>
<dbReference type="PANTHER" id="PTHR33318:SF7">
    <property type="entry name" value="PROTEIN JASON"/>
    <property type="match status" value="1"/>
</dbReference>
<feature type="region of interest" description="Disordered" evidence="1">
    <location>
        <begin position="317"/>
        <end position="342"/>
    </location>
</feature>
<dbReference type="AlphaFoldDB" id="A0AAD8JLL0"/>
<protein>
    <submittedName>
        <fullName evidence="2">Aspartyl/glutamyl-tRNA(Asn/Gln) amidotransferase subunit B</fullName>
    </submittedName>
</protein>
<accession>A0AAD8JLL0</accession>
<dbReference type="PANTHER" id="PTHR33318">
    <property type="entry name" value="ASPARTYL/GLUTAMYL-TRNA(ASN/GLN) AMIDOTRANSFERASE SUBUNIT"/>
    <property type="match status" value="1"/>
</dbReference>
<comment type="caution">
    <text evidence="2">The sequence shown here is derived from an EMBL/GenBank/DDBJ whole genome shotgun (WGS) entry which is preliminary data.</text>
</comment>
<evidence type="ECO:0000313" key="3">
    <source>
        <dbReference type="Proteomes" id="UP001237642"/>
    </source>
</evidence>
<feature type="compositionally biased region" description="Polar residues" evidence="1">
    <location>
        <begin position="255"/>
        <end position="270"/>
    </location>
</feature>
<evidence type="ECO:0000256" key="1">
    <source>
        <dbReference type="SAM" id="MobiDB-lite"/>
    </source>
</evidence>
<organism evidence="2 3">
    <name type="scientific">Heracleum sosnowskyi</name>
    <dbReference type="NCBI Taxonomy" id="360622"/>
    <lineage>
        <taxon>Eukaryota</taxon>
        <taxon>Viridiplantae</taxon>
        <taxon>Streptophyta</taxon>
        <taxon>Embryophyta</taxon>
        <taxon>Tracheophyta</taxon>
        <taxon>Spermatophyta</taxon>
        <taxon>Magnoliopsida</taxon>
        <taxon>eudicotyledons</taxon>
        <taxon>Gunneridae</taxon>
        <taxon>Pentapetalae</taxon>
        <taxon>asterids</taxon>
        <taxon>campanulids</taxon>
        <taxon>Apiales</taxon>
        <taxon>Apiaceae</taxon>
        <taxon>Apioideae</taxon>
        <taxon>apioid superclade</taxon>
        <taxon>Tordylieae</taxon>
        <taxon>Tordyliinae</taxon>
        <taxon>Heracleum</taxon>
    </lineage>
</organism>
<evidence type="ECO:0000313" key="2">
    <source>
        <dbReference type="EMBL" id="KAK1404802.1"/>
    </source>
</evidence>
<feature type="compositionally biased region" description="Basic and acidic residues" evidence="1">
    <location>
        <begin position="115"/>
        <end position="132"/>
    </location>
</feature>
<sequence length="492" mass="54816">MICSWPEFLAFFYRSTMGCLFGCFQLRDDRRRPSPHLVSQSQPSIASEPVLNRGRKRLGVLLQENDVSEERAGSVYDEKKCDVAESVEQDIDVEGLRDEAKFLKACGTLPGTPAEIRKSEHSPPNKDSEHSKFHSWLPDASFKKLNLDMEFNQSPMPVNRYDGWATGSDSLDCTPSSCITSGQNPMRNSASTSNATDTVNSGTGIQVHGNQTIIDQHRNKSMQFHCQSDESSISSKGYSEVSCQSSKRSELVGTGSLSRSPYPTPLQLNDDMQTPGTAFPSYIGDMGNGKNPRIRSQYVHSLLNPVENSSQWNMLKVEDSESSQLSSTEPLEQGDKTTHSEVGMIQESVQKETKVDEGLSSWLKPVNRHGNNQRTVSFASEKVYHGKNLGDRPIIGMVAAHWNEEEPSRVEPKWWDGNGIPNSTTKYKEDQKVSWHATPFEERLEKALSEESSISQRKTLSGTPIKFNDKEECDTAISQMNASTHFNSVVSC</sequence>
<dbReference type="EMBL" id="JAUIZM010000001">
    <property type="protein sequence ID" value="KAK1404802.1"/>
    <property type="molecule type" value="Genomic_DNA"/>
</dbReference>
<dbReference type="InterPro" id="IPR039300">
    <property type="entry name" value="JASON"/>
</dbReference>
<reference evidence="2" key="2">
    <citation type="submission" date="2023-05" db="EMBL/GenBank/DDBJ databases">
        <authorList>
            <person name="Schelkunov M.I."/>
        </authorList>
    </citation>
    <scope>NUCLEOTIDE SEQUENCE</scope>
    <source>
        <strain evidence="2">Hsosn_3</strain>
        <tissue evidence="2">Leaf</tissue>
    </source>
</reference>
<keyword evidence="3" id="KW-1185">Reference proteome</keyword>
<feature type="region of interest" description="Disordered" evidence="1">
    <location>
        <begin position="112"/>
        <end position="133"/>
    </location>
</feature>
<feature type="region of interest" description="Disordered" evidence="1">
    <location>
        <begin position="245"/>
        <end position="270"/>
    </location>
</feature>
<name>A0AAD8JLL0_9APIA</name>
<gene>
    <name evidence="2" type="ORF">POM88_004407</name>
</gene>
<proteinExistence type="predicted"/>
<feature type="region of interest" description="Disordered" evidence="1">
    <location>
        <begin position="180"/>
        <end position="205"/>
    </location>
</feature>
<dbReference type="Proteomes" id="UP001237642">
    <property type="component" value="Unassembled WGS sequence"/>
</dbReference>
<reference evidence="2" key="1">
    <citation type="submission" date="2023-02" db="EMBL/GenBank/DDBJ databases">
        <title>Genome of toxic invasive species Heracleum sosnowskyi carries increased number of genes despite the absence of recent whole-genome duplications.</title>
        <authorList>
            <person name="Schelkunov M."/>
            <person name="Shtratnikova V."/>
            <person name="Makarenko M."/>
            <person name="Klepikova A."/>
            <person name="Omelchenko D."/>
            <person name="Novikova G."/>
            <person name="Obukhova E."/>
            <person name="Bogdanov V."/>
            <person name="Penin A."/>
            <person name="Logacheva M."/>
        </authorList>
    </citation>
    <scope>NUCLEOTIDE SEQUENCE</scope>
    <source>
        <strain evidence="2">Hsosn_3</strain>
        <tissue evidence="2">Leaf</tissue>
    </source>
</reference>